<keyword evidence="5 16" id="KW-0820">tRNA-binding</keyword>
<dbReference type="NCBIfam" id="NF045760">
    <property type="entry name" value="YtpR"/>
    <property type="match status" value="1"/>
</dbReference>
<dbReference type="SMART" id="SM00873">
    <property type="entry name" value="B3_4"/>
    <property type="match status" value="1"/>
</dbReference>
<evidence type="ECO:0000256" key="3">
    <source>
        <dbReference type="ARBA" id="ARBA00011209"/>
    </source>
</evidence>
<dbReference type="SUPFAM" id="SSF56037">
    <property type="entry name" value="PheT/TilS domain"/>
    <property type="match status" value="1"/>
</dbReference>
<dbReference type="GO" id="GO:0000287">
    <property type="term" value="F:magnesium ion binding"/>
    <property type="evidence" value="ECO:0007669"/>
    <property type="project" value="UniProtKB-UniRule"/>
</dbReference>
<gene>
    <name evidence="15" type="primary">pheT</name>
    <name evidence="20" type="ORF">SAMN05421831_105101</name>
</gene>
<proteinExistence type="inferred from homology"/>
<dbReference type="InterPro" id="IPR004532">
    <property type="entry name" value="Phe-tRNA-ligase_IIc_bsu_bact"/>
</dbReference>
<keyword evidence="4 15" id="KW-0963">Cytoplasm</keyword>
<dbReference type="InterPro" id="IPR002547">
    <property type="entry name" value="tRNA-bd_dom"/>
</dbReference>
<dbReference type="CDD" id="cd00769">
    <property type="entry name" value="PheRS_beta_core"/>
    <property type="match status" value="1"/>
</dbReference>
<evidence type="ECO:0000259" key="17">
    <source>
        <dbReference type="PROSITE" id="PS50886"/>
    </source>
</evidence>
<evidence type="ECO:0000259" key="18">
    <source>
        <dbReference type="PROSITE" id="PS51447"/>
    </source>
</evidence>
<dbReference type="PANTHER" id="PTHR10947">
    <property type="entry name" value="PHENYLALANYL-TRNA SYNTHETASE BETA CHAIN AND LEUCINE-RICH REPEAT-CONTAINING PROTEIN 47"/>
    <property type="match status" value="1"/>
</dbReference>
<dbReference type="SUPFAM" id="SSF54991">
    <property type="entry name" value="Anticodon-binding domain of PheRS"/>
    <property type="match status" value="1"/>
</dbReference>
<dbReference type="Pfam" id="PF01588">
    <property type="entry name" value="tRNA_bind"/>
    <property type="match status" value="1"/>
</dbReference>
<evidence type="ECO:0000313" key="21">
    <source>
        <dbReference type="Proteomes" id="UP000242999"/>
    </source>
</evidence>
<dbReference type="InterPro" id="IPR005147">
    <property type="entry name" value="tRNA_synthase_B5-dom"/>
</dbReference>
<dbReference type="InterPro" id="IPR005146">
    <property type="entry name" value="B3/B4_tRNA-bd"/>
</dbReference>
<reference evidence="21" key="1">
    <citation type="submission" date="2016-10" db="EMBL/GenBank/DDBJ databases">
        <authorList>
            <person name="Varghese N."/>
            <person name="Submissions S."/>
        </authorList>
    </citation>
    <scope>NUCLEOTIDE SEQUENCE [LARGE SCALE GENOMIC DNA]</scope>
    <source>
        <strain evidence="21">DSM 7165</strain>
    </source>
</reference>
<feature type="binding site" evidence="15">
    <location>
        <position position="453"/>
    </location>
    <ligand>
        <name>Mg(2+)</name>
        <dbReference type="ChEBI" id="CHEBI:18420"/>
        <note>shared with alpha subunit</note>
    </ligand>
</feature>
<organism evidence="20 21">
    <name type="scientific">Allopseudospirillum japonicum</name>
    <dbReference type="NCBI Taxonomy" id="64971"/>
    <lineage>
        <taxon>Bacteria</taxon>
        <taxon>Pseudomonadati</taxon>
        <taxon>Pseudomonadota</taxon>
        <taxon>Gammaproteobacteria</taxon>
        <taxon>Oceanospirillales</taxon>
        <taxon>Oceanospirillaceae</taxon>
        <taxon>Allopseudospirillum</taxon>
    </lineage>
</organism>
<dbReference type="InterPro" id="IPR009061">
    <property type="entry name" value="DNA-bd_dom_put_sf"/>
</dbReference>
<keyword evidence="13 15" id="KW-0030">Aminoacyl-tRNA synthetase</keyword>
<accession>A0A1H6S4G3</accession>
<evidence type="ECO:0000256" key="6">
    <source>
        <dbReference type="ARBA" id="ARBA00022598"/>
    </source>
</evidence>
<evidence type="ECO:0000259" key="19">
    <source>
        <dbReference type="PROSITE" id="PS51483"/>
    </source>
</evidence>
<comment type="catalytic activity">
    <reaction evidence="14 15">
        <text>tRNA(Phe) + L-phenylalanine + ATP = L-phenylalanyl-tRNA(Phe) + AMP + diphosphate + H(+)</text>
        <dbReference type="Rhea" id="RHEA:19413"/>
        <dbReference type="Rhea" id="RHEA-COMP:9668"/>
        <dbReference type="Rhea" id="RHEA-COMP:9699"/>
        <dbReference type="ChEBI" id="CHEBI:15378"/>
        <dbReference type="ChEBI" id="CHEBI:30616"/>
        <dbReference type="ChEBI" id="CHEBI:33019"/>
        <dbReference type="ChEBI" id="CHEBI:58095"/>
        <dbReference type="ChEBI" id="CHEBI:78442"/>
        <dbReference type="ChEBI" id="CHEBI:78531"/>
        <dbReference type="ChEBI" id="CHEBI:456215"/>
        <dbReference type="EC" id="6.1.1.20"/>
    </reaction>
</comment>
<comment type="similarity">
    <text evidence="2 15">Belongs to the phenylalanyl-tRNA synthetase beta subunit family. Type 1 subfamily.</text>
</comment>
<evidence type="ECO:0000256" key="14">
    <source>
        <dbReference type="ARBA" id="ARBA00049255"/>
    </source>
</evidence>
<feature type="binding site" evidence="15">
    <location>
        <position position="459"/>
    </location>
    <ligand>
        <name>Mg(2+)</name>
        <dbReference type="ChEBI" id="CHEBI:18420"/>
        <note>shared with alpha subunit</note>
    </ligand>
</feature>
<dbReference type="Gene3D" id="3.50.40.10">
    <property type="entry name" value="Phenylalanyl-trna Synthetase, Chain B, domain 3"/>
    <property type="match status" value="1"/>
</dbReference>
<dbReference type="Gene3D" id="3.30.930.10">
    <property type="entry name" value="Bira Bifunctional Protein, Domain 2"/>
    <property type="match status" value="1"/>
</dbReference>
<keyword evidence="9 15" id="KW-0067">ATP-binding</keyword>
<evidence type="ECO:0000256" key="2">
    <source>
        <dbReference type="ARBA" id="ARBA00008653"/>
    </source>
</evidence>
<dbReference type="PROSITE" id="PS50886">
    <property type="entry name" value="TRBD"/>
    <property type="match status" value="1"/>
</dbReference>
<keyword evidence="11 16" id="KW-0694">RNA-binding</keyword>
<dbReference type="FunFam" id="3.30.56.10:FF:000002">
    <property type="entry name" value="Phenylalanine--tRNA ligase beta subunit"/>
    <property type="match status" value="1"/>
</dbReference>
<dbReference type="CDD" id="cd02796">
    <property type="entry name" value="tRNA_bind_bactPheRS"/>
    <property type="match status" value="1"/>
</dbReference>
<dbReference type="RefSeq" id="WP_093309192.1">
    <property type="nucleotide sequence ID" value="NZ_FNYH01000005.1"/>
</dbReference>
<dbReference type="InterPro" id="IPR033714">
    <property type="entry name" value="tRNA_bind_bactPheRS"/>
</dbReference>
<comment type="subcellular location">
    <subcellularLocation>
        <location evidence="1 15">Cytoplasm</location>
    </subcellularLocation>
</comment>
<dbReference type="SMART" id="SM00874">
    <property type="entry name" value="B5"/>
    <property type="match status" value="1"/>
</dbReference>
<dbReference type="InterPro" id="IPR012340">
    <property type="entry name" value="NA-bd_OB-fold"/>
</dbReference>
<dbReference type="HAMAP" id="MF_00283">
    <property type="entry name" value="Phe_tRNA_synth_beta1"/>
    <property type="match status" value="1"/>
</dbReference>
<dbReference type="InterPro" id="IPR036690">
    <property type="entry name" value="Fdx_antiC-bd_sf"/>
</dbReference>
<name>A0A1H6S4G3_9GAMM</name>
<keyword evidence="8 15" id="KW-0547">Nucleotide-binding</keyword>
<feature type="binding site" evidence="15">
    <location>
        <position position="463"/>
    </location>
    <ligand>
        <name>Mg(2+)</name>
        <dbReference type="ChEBI" id="CHEBI:18420"/>
        <note>shared with alpha subunit</note>
    </ligand>
</feature>
<dbReference type="PROSITE" id="PS51447">
    <property type="entry name" value="FDX_ACB"/>
    <property type="match status" value="1"/>
</dbReference>
<dbReference type="NCBIfam" id="TIGR00472">
    <property type="entry name" value="pheT_bact"/>
    <property type="match status" value="1"/>
</dbReference>
<dbReference type="InterPro" id="IPR005121">
    <property type="entry name" value="Fdx_antiC-bd"/>
</dbReference>
<dbReference type="EC" id="6.1.1.20" evidence="15"/>
<evidence type="ECO:0000256" key="1">
    <source>
        <dbReference type="ARBA" id="ARBA00004496"/>
    </source>
</evidence>
<dbReference type="Pfam" id="PF03483">
    <property type="entry name" value="B3_4"/>
    <property type="match status" value="1"/>
</dbReference>
<dbReference type="OrthoDB" id="9805455at2"/>
<dbReference type="GO" id="GO:0004826">
    <property type="term" value="F:phenylalanine-tRNA ligase activity"/>
    <property type="evidence" value="ECO:0007669"/>
    <property type="project" value="UniProtKB-UniRule"/>
</dbReference>
<dbReference type="PROSITE" id="PS51483">
    <property type="entry name" value="B5"/>
    <property type="match status" value="1"/>
</dbReference>
<dbReference type="Pfam" id="PF03147">
    <property type="entry name" value="FDX-ACB"/>
    <property type="match status" value="1"/>
</dbReference>
<dbReference type="InterPro" id="IPR045864">
    <property type="entry name" value="aa-tRNA-synth_II/BPL/LPL"/>
</dbReference>
<dbReference type="Proteomes" id="UP000242999">
    <property type="component" value="Unassembled WGS sequence"/>
</dbReference>
<dbReference type="GO" id="GO:0005524">
    <property type="term" value="F:ATP binding"/>
    <property type="evidence" value="ECO:0007669"/>
    <property type="project" value="UniProtKB-UniRule"/>
</dbReference>
<evidence type="ECO:0000313" key="20">
    <source>
        <dbReference type="EMBL" id="SEI60754.1"/>
    </source>
</evidence>
<dbReference type="FunFam" id="3.30.70.380:FF:000001">
    <property type="entry name" value="Phenylalanine--tRNA ligase beta subunit"/>
    <property type="match status" value="1"/>
</dbReference>
<evidence type="ECO:0000256" key="10">
    <source>
        <dbReference type="ARBA" id="ARBA00022842"/>
    </source>
</evidence>
<sequence>MKFSEHWLREWVQPQLDSQALADQLSLSGLEVDDLTPAAGDFTDVVVARIEAAEPHPNADKLQVCRVNDGIQEWQVVCGAANARAGLTTALARIGAVLPNNFKIKKAKLRQVESQGMLCAEDELGISDSHDGIMELPAEAPLGMPLRDYLGLEDTILDVDLTPNRSDCLSIAGMAREVGVLNRVPVTPVTVQIQEIKHQQQVQVKLQAPEACPKYLGRVIRKINPQARTPLWMSERLRRSGLRCLHPVVDITNYVLLELGQPMHAFDLAKVHGEIQVRMANEGEKITLLDQSEHSLQANTLVIADAQQALAVAGIMGGLSSSVDAQTQDIFLECAYFDPLAIAGRARQYGLHTDSSHRFERGVDFALQAQALERATELVLAIAGGEAGPVTEAVYPEYLPQVAPIRLRRQRLAQVLATELADTEVEDILTRLGLELTSTAEGWLAKVPSYRFDLSIEADLIEEIARVYGYDRLPVKTPQARLGIQALPESQVKLARLRDVLVTLGYQEAISFSFIDPKWAQAFAPEQAKLTLANPISADLSVMRPTLMAGLVKALAYNQKRQQTRVRLFETGLSFVTATGQVQDLLQTPQLAGAVAGSKAPENWTHPTQPIDFYDVKGDVEALLQLSGPLQDFSFKAEVHPALHPGQSARIYKRTAAGQQALGWLGALHPQLMQTLDVKGPIFVFELDLNCLRQGQVARFQGVSRFPEVRRDLAVLVPTEIATGEVLDEVRRLGGTYLQEVVLFDVYQGPGIEKEVKSLALGLTLQDSSRTLNEEEVNQQLAEVLAGLKAKFGAYLRS</sequence>
<dbReference type="FunFam" id="3.50.40.10:FF:000001">
    <property type="entry name" value="Phenylalanine--tRNA ligase beta subunit"/>
    <property type="match status" value="1"/>
</dbReference>
<protein>
    <recommendedName>
        <fullName evidence="15">Phenylalanine--tRNA ligase beta subunit</fullName>
        <ecNumber evidence="15">6.1.1.20</ecNumber>
    </recommendedName>
    <alternativeName>
        <fullName evidence="15">Phenylalanyl-tRNA synthetase beta subunit</fullName>
        <shortName evidence="15">PheRS</shortName>
    </alternativeName>
</protein>
<evidence type="ECO:0000256" key="7">
    <source>
        <dbReference type="ARBA" id="ARBA00022723"/>
    </source>
</evidence>
<evidence type="ECO:0000256" key="13">
    <source>
        <dbReference type="ARBA" id="ARBA00023146"/>
    </source>
</evidence>
<dbReference type="EMBL" id="FNYH01000005">
    <property type="protein sequence ID" value="SEI60754.1"/>
    <property type="molecule type" value="Genomic_DNA"/>
</dbReference>
<comment type="cofactor">
    <cofactor evidence="15">
        <name>Mg(2+)</name>
        <dbReference type="ChEBI" id="CHEBI:18420"/>
    </cofactor>
    <text evidence="15">Binds 2 magnesium ions per tetramer.</text>
</comment>
<dbReference type="Gene3D" id="3.30.56.10">
    <property type="match status" value="2"/>
</dbReference>
<feature type="binding site" evidence="15">
    <location>
        <position position="462"/>
    </location>
    <ligand>
        <name>Mg(2+)</name>
        <dbReference type="ChEBI" id="CHEBI:18420"/>
        <note>shared with alpha subunit</note>
    </ligand>
</feature>
<dbReference type="PANTHER" id="PTHR10947:SF0">
    <property type="entry name" value="PHENYLALANINE--TRNA LIGASE BETA SUBUNIT"/>
    <property type="match status" value="1"/>
</dbReference>
<dbReference type="STRING" id="64971.SAMN05421831_105101"/>
<dbReference type="SUPFAM" id="SSF55681">
    <property type="entry name" value="Class II aaRS and biotin synthetases"/>
    <property type="match status" value="1"/>
</dbReference>
<dbReference type="GO" id="GO:0000049">
    <property type="term" value="F:tRNA binding"/>
    <property type="evidence" value="ECO:0007669"/>
    <property type="project" value="UniProtKB-UniRule"/>
</dbReference>
<evidence type="ECO:0000256" key="4">
    <source>
        <dbReference type="ARBA" id="ARBA00022490"/>
    </source>
</evidence>
<evidence type="ECO:0000256" key="11">
    <source>
        <dbReference type="ARBA" id="ARBA00022884"/>
    </source>
</evidence>
<dbReference type="SUPFAM" id="SSF50249">
    <property type="entry name" value="Nucleic acid-binding proteins"/>
    <property type="match status" value="1"/>
</dbReference>
<keyword evidence="10 15" id="KW-0460">Magnesium</keyword>
<dbReference type="GO" id="GO:0006432">
    <property type="term" value="P:phenylalanyl-tRNA aminoacylation"/>
    <property type="evidence" value="ECO:0007669"/>
    <property type="project" value="UniProtKB-UniRule"/>
</dbReference>
<dbReference type="AlphaFoldDB" id="A0A1H6S4G3"/>
<evidence type="ECO:0000256" key="5">
    <source>
        <dbReference type="ARBA" id="ARBA00022555"/>
    </source>
</evidence>
<evidence type="ECO:0000256" key="9">
    <source>
        <dbReference type="ARBA" id="ARBA00022840"/>
    </source>
</evidence>
<keyword evidence="21" id="KW-1185">Reference proteome</keyword>
<feature type="domain" description="B5" evidence="19">
    <location>
        <begin position="400"/>
        <end position="475"/>
    </location>
</feature>
<evidence type="ECO:0000256" key="8">
    <source>
        <dbReference type="ARBA" id="ARBA00022741"/>
    </source>
</evidence>
<dbReference type="FunFam" id="2.40.50.140:FF:000045">
    <property type="entry name" value="Phenylalanine--tRNA ligase beta subunit"/>
    <property type="match status" value="1"/>
</dbReference>
<keyword evidence="6 15" id="KW-0436">Ligase</keyword>
<evidence type="ECO:0000256" key="12">
    <source>
        <dbReference type="ARBA" id="ARBA00022917"/>
    </source>
</evidence>
<feature type="domain" description="FDX-ACB" evidence="18">
    <location>
        <begin position="704"/>
        <end position="797"/>
    </location>
</feature>
<feature type="domain" description="TRNA-binding" evidence="17">
    <location>
        <begin position="39"/>
        <end position="147"/>
    </location>
</feature>
<dbReference type="Pfam" id="PF17759">
    <property type="entry name" value="tRNA_synthFbeta"/>
    <property type="match status" value="1"/>
</dbReference>
<dbReference type="InterPro" id="IPR041616">
    <property type="entry name" value="PheRS_beta_core"/>
</dbReference>
<dbReference type="SUPFAM" id="SSF46955">
    <property type="entry name" value="Putative DNA-binding domain"/>
    <property type="match status" value="1"/>
</dbReference>
<evidence type="ECO:0000256" key="15">
    <source>
        <dbReference type="HAMAP-Rule" id="MF_00283"/>
    </source>
</evidence>
<comment type="subunit">
    <text evidence="3 15">Tetramer of two alpha and two beta subunits.</text>
</comment>
<evidence type="ECO:0000256" key="16">
    <source>
        <dbReference type="PROSITE-ProRule" id="PRU00209"/>
    </source>
</evidence>
<dbReference type="FunFam" id="3.30.930.10:FF:000022">
    <property type="entry name" value="Phenylalanine--tRNA ligase beta subunit"/>
    <property type="match status" value="1"/>
</dbReference>
<dbReference type="Gene3D" id="2.40.50.140">
    <property type="entry name" value="Nucleic acid-binding proteins"/>
    <property type="match status" value="1"/>
</dbReference>
<keyword evidence="7 15" id="KW-0479">Metal-binding</keyword>
<dbReference type="InterPro" id="IPR045060">
    <property type="entry name" value="Phe-tRNA-ligase_IIc_bsu"/>
</dbReference>
<dbReference type="InterPro" id="IPR020825">
    <property type="entry name" value="Phe-tRNA_synthase-like_B3/B4"/>
</dbReference>
<dbReference type="SMART" id="SM00896">
    <property type="entry name" value="FDX-ACB"/>
    <property type="match status" value="1"/>
</dbReference>
<dbReference type="Gene3D" id="3.30.70.380">
    <property type="entry name" value="Ferrodoxin-fold anticodon-binding domain"/>
    <property type="match status" value="1"/>
</dbReference>
<dbReference type="GO" id="GO:0009328">
    <property type="term" value="C:phenylalanine-tRNA ligase complex"/>
    <property type="evidence" value="ECO:0007669"/>
    <property type="project" value="TreeGrafter"/>
</dbReference>
<dbReference type="Pfam" id="PF03484">
    <property type="entry name" value="B5"/>
    <property type="match status" value="1"/>
</dbReference>
<keyword evidence="12 15" id="KW-0648">Protein biosynthesis</keyword>